<dbReference type="InterPro" id="IPR048263">
    <property type="entry name" value="Arb2"/>
</dbReference>
<dbReference type="PANTHER" id="PTHR21357:SF4">
    <property type="entry name" value="FAM172 FAMILY PROTEIN HOMOLOG CG10038"/>
    <property type="match status" value="1"/>
</dbReference>
<dbReference type="GO" id="GO:0005634">
    <property type="term" value="C:nucleus"/>
    <property type="evidence" value="ECO:0007669"/>
    <property type="project" value="TreeGrafter"/>
</dbReference>
<reference evidence="2" key="2">
    <citation type="submission" date="2017-10" db="EMBL/GenBank/DDBJ databases">
        <title>Ladona fulva Genome sequencing and assembly.</title>
        <authorList>
            <person name="Murali S."/>
            <person name="Richards S."/>
            <person name="Bandaranaike D."/>
            <person name="Bellair M."/>
            <person name="Blankenburg K."/>
            <person name="Chao H."/>
            <person name="Dinh H."/>
            <person name="Doddapaneni H."/>
            <person name="Dugan-Rocha S."/>
            <person name="Elkadiri S."/>
            <person name="Gnanaolivu R."/>
            <person name="Hernandez B."/>
            <person name="Skinner E."/>
            <person name="Javaid M."/>
            <person name="Lee S."/>
            <person name="Li M."/>
            <person name="Ming W."/>
            <person name="Munidasa M."/>
            <person name="Muniz J."/>
            <person name="Nguyen L."/>
            <person name="Hughes D."/>
            <person name="Osuji N."/>
            <person name="Pu L.-L."/>
            <person name="Puazo M."/>
            <person name="Qu C."/>
            <person name="Quiroz J."/>
            <person name="Raj R."/>
            <person name="Weissenberger G."/>
            <person name="Xin Y."/>
            <person name="Zou X."/>
            <person name="Han Y."/>
            <person name="Worley K."/>
            <person name="Muzny D."/>
            <person name="Gibbs R."/>
        </authorList>
    </citation>
    <scope>NUCLEOTIDE SEQUENCE</scope>
    <source>
        <strain evidence="2">Sampled in the wild</strain>
    </source>
</reference>
<evidence type="ECO:0000259" key="1">
    <source>
        <dbReference type="Pfam" id="PF22749"/>
    </source>
</evidence>
<proteinExistence type="predicted"/>
<dbReference type="EMBL" id="KZ308375">
    <property type="protein sequence ID" value="KAG8228509.1"/>
    <property type="molecule type" value="Genomic_DNA"/>
</dbReference>
<evidence type="ECO:0000313" key="2">
    <source>
        <dbReference type="EMBL" id="KAG8228509.1"/>
    </source>
</evidence>
<reference evidence="2" key="1">
    <citation type="submission" date="2013-04" db="EMBL/GenBank/DDBJ databases">
        <authorList>
            <person name="Qu J."/>
            <person name="Murali S.C."/>
            <person name="Bandaranaike D."/>
            <person name="Bellair M."/>
            <person name="Blankenburg K."/>
            <person name="Chao H."/>
            <person name="Dinh H."/>
            <person name="Doddapaneni H."/>
            <person name="Downs B."/>
            <person name="Dugan-Rocha S."/>
            <person name="Elkadiri S."/>
            <person name="Gnanaolivu R.D."/>
            <person name="Hernandez B."/>
            <person name="Javaid M."/>
            <person name="Jayaseelan J.C."/>
            <person name="Lee S."/>
            <person name="Li M."/>
            <person name="Ming W."/>
            <person name="Munidasa M."/>
            <person name="Muniz J."/>
            <person name="Nguyen L."/>
            <person name="Ongeri F."/>
            <person name="Osuji N."/>
            <person name="Pu L.-L."/>
            <person name="Puazo M."/>
            <person name="Qu C."/>
            <person name="Quiroz J."/>
            <person name="Raj R."/>
            <person name="Weissenberger G."/>
            <person name="Xin Y."/>
            <person name="Zou X."/>
            <person name="Han Y."/>
            <person name="Richards S."/>
            <person name="Worley K."/>
            <person name="Muzny D."/>
            <person name="Gibbs R."/>
        </authorList>
    </citation>
    <scope>NUCLEOTIDE SEQUENCE</scope>
    <source>
        <strain evidence="2">Sampled in the wild</strain>
    </source>
</reference>
<dbReference type="PANTHER" id="PTHR21357">
    <property type="entry name" value="FAM172 FAMILY PROTEIN HOMOLOG CG10038"/>
    <property type="match status" value="1"/>
</dbReference>
<dbReference type="GO" id="GO:0031048">
    <property type="term" value="P:regulatory ncRNA-mediated heterochromatin formation"/>
    <property type="evidence" value="ECO:0007669"/>
    <property type="project" value="TreeGrafter"/>
</dbReference>
<gene>
    <name evidence="2" type="ORF">J437_LFUL008380</name>
</gene>
<protein>
    <recommendedName>
        <fullName evidence="1">Arb2 domain-containing protein</fullName>
    </recommendedName>
</protein>
<feature type="non-terminal residue" evidence="2">
    <location>
        <position position="1"/>
    </location>
</feature>
<comment type="caution">
    <text evidence="2">The sequence shown here is derived from an EMBL/GenBank/DDBJ whole genome shotgun (WGS) entry which is preliminary data.</text>
</comment>
<dbReference type="Pfam" id="PF22749">
    <property type="entry name" value="Arb2"/>
    <property type="match status" value="1"/>
</dbReference>
<dbReference type="InterPro" id="IPR053858">
    <property type="entry name" value="Arb2_dom"/>
</dbReference>
<organism evidence="2 3">
    <name type="scientific">Ladona fulva</name>
    <name type="common">Scarce chaser dragonfly</name>
    <name type="synonym">Libellula fulva</name>
    <dbReference type="NCBI Taxonomy" id="123851"/>
    <lineage>
        <taxon>Eukaryota</taxon>
        <taxon>Metazoa</taxon>
        <taxon>Ecdysozoa</taxon>
        <taxon>Arthropoda</taxon>
        <taxon>Hexapoda</taxon>
        <taxon>Insecta</taxon>
        <taxon>Pterygota</taxon>
        <taxon>Palaeoptera</taxon>
        <taxon>Odonata</taxon>
        <taxon>Epiprocta</taxon>
        <taxon>Anisoptera</taxon>
        <taxon>Libelluloidea</taxon>
        <taxon>Libellulidae</taxon>
        <taxon>Ladona</taxon>
    </lineage>
</organism>
<keyword evidence="3" id="KW-1185">Reference proteome</keyword>
<dbReference type="GO" id="GO:0035197">
    <property type="term" value="F:siRNA binding"/>
    <property type="evidence" value="ECO:0007669"/>
    <property type="project" value="TreeGrafter"/>
</dbReference>
<dbReference type="Proteomes" id="UP000792457">
    <property type="component" value="Unassembled WGS sequence"/>
</dbReference>
<evidence type="ECO:0000313" key="3">
    <source>
        <dbReference type="Proteomes" id="UP000792457"/>
    </source>
</evidence>
<dbReference type="AlphaFoldDB" id="A0A8K0K6N1"/>
<name>A0A8K0K6N1_LADFU</name>
<feature type="domain" description="Arb2" evidence="1">
    <location>
        <begin position="46"/>
        <end position="256"/>
    </location>
</feature>
<accession>A0A8K0K6N1</accession>
<dbReference type="OrthoDB" id="421951at2759"/>
<sequence length="260" mass="28675">MSAMIAIRYSCFPRGSLKYLFCQNWSKRPVVNSLRVMATSTSDTAFPQNLKGFGYGFDKEGKLRKLDKITGEPGEDGFEFRVSEDNDYNQKHYEALGDVITEHVYGLLEEEVDLVKLPVPASQEQPSTFIFASRDALTTQSPLLVLVHGSGVAGKGGGGGRTGAMRRKGLIINHSLDAGTQLPYIKKAKEKGYGVLVLNTNDNVRRIKGKTHRVKASASPVEHLKYVWKNYIQGAKSNQVLMVVHSYGGYCIVELVSVCP</sequence>